<dbReference type="InterPro" id="IPR008930">
    <property type="entry name" value="Terpenoid_cyclase/PrenylTrfase"/>
</dbReference>
<name>R9PEP3_PSEHS</name>
<dbReference type="GO" id="GO:0003824">
    <property type="term" value="F:catalytic activity"/>
    <property type="evidence" value="ECO:0007669"/>
    <property type="project" value="InterPro"/>
</dbReference>
<dbReference type="OrthoDB" id="5428259at2759"/>
<feature type="compositionally biased region" description="Polar residues" evidence="2">
    <location>
        <begin position="8"/>
        <end position="34"/>
    </location>
</feature>
<proteinExistence type="predicted"/>
<sequence length="142" mass="15611">MLPKERSPSSNRSIPSTEIESVHGSPNGNCPTEDSTVDRRSSKMYATAGEFFGLPPLLFRRKVVLILAKCERAKQDPEDGGIADRPENVTDVFHTVFGCAGLSLLGFAGLQEVDPTYCMPLRTTKALGIDRAYQRPPAIEWD</sequence>
<gene>
    <name evidence="4" type="ORF">PHSY_007422</name>
</gene>
<dbReference type="Proteomes" id="UP000014071">
    <property type="component" value="Unassembled WGS sequence"/>
</dbReference>
<reference evidence="5" key="1">
    <citation type="journal article" date="2013" name="Genome Announc.">
        <title>Draft genome sequence of the basidiomycetous yeast-like fungus Pseudozyma hubeiensis SY62, which produces an abundant amount of the biosurfactant mannosylerythritol lipids.</title>
        <authorList>
            <person name="Konishi M."/>
            <person name="Hatada Y."/>
            <person name="Horiuchi J."/>
        </authorList>
    </citation>
    <scope>NUCLEOTIDE SEQUENCE [LARGE SCALE GENOMIC DNA]</scope>
    <source>
        <strain evidence="5">SY62</strain>
    </source>
</reference>
<feature type="region of interest" description="Disordered" evidence="2">
    <location>
        <begin position="1"/>
        <end position="39"/>
    </location>
</feature>
<evidence type="ECO:0000313" key="5">
    <source>
        <dbReference type="Proteomes" id="UP000014071"/>
    </source>
</evidence>
<evidence type="ECO:0000256" key="1">
    <source>
        <dbReference type="ARBA" id="ARBA00022737"/>
    </source>
</evidence>
<keyword evidence="1" id="KW-0677">Repeat</keyword>
<dbReference type="Gene3D" id="1.50.10.20">
    <property type="match status" value="1"/>
</dbReference>
<dbReference type="Pfam" id="PF00432">
    <property type="entry name" value="Prenyltrans"/>
    <property type="match status" value="1"/>
</dbReference>
<dbReference type="HOGENOM" id="CLU_1816651_0_0_1"/>
<feature type="domain" description="Prenyltransferase alpha-alpha toroid" evidence="3">
    <location>
        <begin position="74"/>
        <end position="119"/>
    </location>
</feature>
<evidence type="ECO:0000313" key="4">
    <source>
        <dbReference type="EMBL" id="GAC99819.1"/>
    </source>
</evidence>
<dbReference type="STRING" id="1305764.R9PEP3"/>
<evidence type="ECO:0000259" key="3">
    <source>
        <dbReference type="Pfam" id="PF00432"/>
    </source>
</evidence>
<accession>R9PEP3</accession>
<dbReference type="eggNOG" id="KOG0366">
    <property type="taxonomic scope" value="Eukaryota"/>
</dbReference>
<keyword evidence="5" id="KW-1185">Reference proteome</keyword>
<dbReference type="AlphaFoldDB" id="R9PEP3"/>
<dbReference type="SUPFAM" id="SSF48239">
    <property type="entry name" value="Terpenoid cyclases/Protein prenyltransferases"/>
    <property type="match status" value="1"/>
</dbReference>
<dbReference type="RefSeq" id="XP_012193406.1">
    <property type="nucleotide sequence ID" value="XM_012338016.1"/>
</dbReference>
<organism evidence="4 5">
    <name type="scientific">Pseudozyma hubeiensis (strain SY62)</name>
    <name type="common">Yeast</name>
    <dbReference type="NCBI Taxonomy" id="1305764"/>
    <lineage>
        <taxon>Eukaryota</taxon>
        <taxon>Fungi</taxon>
        <taxon>Dikarya</taxon>
        <taxon>Basidiomycota</taxon>
        <taxon>Ustilaginomycotina</taxon>
        <taxon>Ustilaginomycetes</taxon>
        <taxon>Ustilaginales</taxon>
        <taxon>Ustilaginaceae</taxon>
        <taxon>Pseudozyma</taxon>
    </lineage>
</organism>
<protein>
    <recommendedName>
        <fullName evidence="3">Prenyltransferase alpha-alpha toroid domain-containing protein</fullName>
    </recommendedName>
</protein>
<evidence type="ECO:0000256" key="2">
    <source>
        <dbReference type="SAM" id="MobiDB-lite"/>
    </source>
</evidence>
<dbReference type="InterPro" id="IPR001330">
    <property type="entry name" value="Prenyltrans"/>
</dbReference>
<dbReference type="GeneID" id="24112685"/>
<dbReference type="EMBL" id="DF238833">
    <property type="protein sequence ID" value="GAC99819.1"/>
    <property type="molecule type" value="Genomic_DNA"/>
</dbReference>